<dbReference type="AlphaFoldDB" id="A0A3S1I3A2"/>
<dbReference type="GO" id="GO:0016712">
    <property type="term" value="F:oxidoreductase activity, acting on paired donors, with incorporation or reduction of molecular oxygen, reduced flavin or flavoprotein as one donor, and incorporation of one atom of oxygen"/>
    <property type="evidence" value="ECO:0007669"/>
    <property type="project" value="InterPro"/>
</dbReference>
<dbReference type="GO" id="GO:0005737">
    <property type="term" value="C:cytoplasm"/>
    <property type="evidence" value="ECO:0007669"/>
    <property type="project" value="TreeGrafter"/>
</dbReference>
<sequence length="505" mass="57418">MSYAVLSAMFTPWALAGSVLVLLVYYAWTKTRLENEGSNIPPFPAPAKPFLGHTLLMKGDIFENFVWMRQKAGDIFSLNLLGQHWIVVSGYENLREVLVRHGNKAQDRPLDLSSKVLGEDNHGLLSSHGQNWKEQRAVTNSILRAFGMGKNMMAEKVASEVQIFIEKLESHAEKPTDVHHIVSAAVCNIICSILVGHRFEYDDAYYKQMIENSNAFVVKAPSLLVFFGGPLLKLLPGDWFGIKYWEHCLHDLNENFCKFQINKVKQIYNPENEPENFIAAYLQEMHKKQESSEPTHFDEPNLISLVKSMIIAGTETTSNTINWCVLYCLHHPQVQEKVFEEIQTHVGTSRAPSISDMSKLRYLTAVIRETQRLAGIAPLLSRVVSESFEVQGYLIPKGSQLFINLNSTLHDESKWENPLQFRPERFLDANGDVFKPNEFLPFGLGRRICVGEALARTELDLFLASMFQRFRFEPEDPAQLPSLKAVLVLGFSPQPYKVKFVGRNK</sequence>
<dbReference type="PROSITE" id="PS00086">
    <property type="entry name" value="CYTOCHROME_P450"/>
    <property type="match status" value="1"/>
</dbReference>
<dbReference type="FunFam" id="1.10.630.10:FF:000036">
    <property type="entry name" value="CYtochrome P450 family"/>
    <property type="match status" value="1"/>
</dbReference>
<dbReference type="STRING" id="188477.A0A3S1I3A2"/>
<evidence type="ECO:0000256" key="1">
    <source>
        <dbReference type="ARBA" id="ARBA00001971"/>
    </source>
</evidence>
<accession>A0A3S1I3A2</accession>
<dbReference type="OrthoDB" id="6081913at2759"/>
<keyword evidence="11" id="KW-1133">Transmembrane helix</keyword>
<comment type="caution">
    <text evidence="12">The sequence shown here is derived from an EMBL/GenBank/DDBJ whole genome shotgun (WGS) entry which is preliminary data.</text>
</comment>
<dbReference type="Proteomes" id="UP000271974">
    <property type="component" value="Unassembled WGS sequence"/>
</dbReference>
<evidence type="ECO:0000256" key="6">
    <source>
        <dbReference type="ARBA" id="ARBA00023004"/>
    </source>
</evidence>
<keyword evidence="5 10" id="KW-0560">Oxidoreductase</keyword>
<dbReference type="GO" id="GO:0005506">
    <property type="term" value="F:iron ion binding"/>
    <property type="evidence" value="ECO:0007669"/>
    <property type="project" value="InterPro"/>
</dbReference>
<dbReference type="Pfam" id="PF00067">
    <property type="entry name" value="p450"/>
    <property type="match status" value="1"/>
</dbReference>
<dbReference type="PRINTS" id="PR01686">
    <property type="entry name" value="EP450ICYP2D"/>
</dbReference>
<gene>
    <name evidence="12" type="ORF">EGW08_000840</name>
</gene>
<feature type="binding site" description="axial binding residue" evidence="9">
    <location>
        <position position="449"/>
    </location>
    <ligand>
        <name>heme</name>
        <dbReference type="ChEBI" id="CHEBI:30413"/>
    </ligand>
    <ligandPart>
        <name>Fe</name>
        <dbReference type="ChEBI" id="CHEBI:18248"/>
    </ligandPart>
</feature>
<evidence type="ECO:0000256" key="7">
    <source>
        <dbReference type="ARBA" id="ARBA00023033"/>
    </source>
</evidence>
<keyword evidence="4 9" id="KW-0479">Metal-binding</keyword>
<dbReference type="InterPro" id="IPR008069">
    <property type="entry name" value="Cyt_P450_E_grp-I_CYP2D-like"/>
</dbReference>
<dbReference type="PANTHER" id="PTHR24300:SF375">
    <property type="entry name" value="CYTOCHROME P450 FAMILY"/>
    <property type="match status" value="1"/>
</dbReference>
<keyword evidence="9 10" id="KW-0349">Heme</keyword>
<dbReference type="GO" id="GO:0006805">
    <property type="term" value="P:xenobiotic metabolic process"/>
    <property type="evidence" value="ECO:0007669"/>
    <property type="project" value="TreeGrafter"/>
</dbReference>
<evidence type="ECO:0000313" key="12">
    <source>
        <dbReference type="EMBL" id="RUS91410.1"/>
    </source>
</evidence>
<comment type="cofactor">
    <cofactor evidence="1 9">
        <name>heme</name>
        <dbReference type="ChEBI" id="CHEBI:30413"/>
    </cofactor>
</comment>
<organism evidence="12 13">
    <name type="scientific">Elysia chlorotica</name>
    <name type="common">Eastern emerald elysia</name>
    <name type="synonym">Sea slug</name>
    <dbReference type="NCBI Taxonomy" id="188477"/>
    <lineage>
        <taxon>Eukaryota</taxon>
        <taxon>Metazoa</taxon>
        <taxon>Spiralia</taxon>
        <taxon>Lophotrochozoa</taxon>
        <taxon>Mollusca</taxon>
        <taxon>Gastropoda</taxon>
        <taxon>Heterobranchia</taxon>
        <taxon>Euthyneura</taxon>
        <taxon>Panpulmonata</taxon>
        <taxon>Sacoglossa</taxon>
        <taxon>Placobranchoidea</taxon>
        <taxon>Plakobranchidae</taxon>
        <taxon>Elysia</taxon>
    </lineage>
</organism>
<dbReference type="GO" id="GO:0006082">
    <property type="term" value="P:organic acid metabolic process"/>
    <property type="evidence" value="ECO:0007669"/>
    <property type="project" value="TreeGrafter"/>
</dbReference>
<dbReference type="InterPro" id="IPR036396">
    <property type="entry name" value="Cyt_P450_sf"/>
</dbReference>
<comment type="subcellular location">
    <subcellularLocation>
        <location evidence="2">Membrane</location>
    </subcellularLocation>
</comment>
<feature type="transmembrane region" description="Helical" evidence="11">
    <location>
        <begin position="6"/>
        <end position="28"/>
    </location>
</feature>
<dbReference type="InterPro" id="IPR002401">
    <property type="entry name" value="Cyt_P450_E_grp-I"/>
</dbReference>
<dbReference type="EMBL" id="RQTK01000012">
    <property type="protein sequence ID" value="RUS91410.1"/>
    <property type="molecule type" value="Genomic_DNA"/>
</dbReference>
<evidence type="ECO:0008006" key="14">
    <source>
        <dbReference type="Google" id="ProtNLM"/>
    </source>
</evidence>
<keyword evidence="11" id="KW-0812">Transmembrane</keyword>
<evidence type="ECO:0000256" key="8">
    <source>
        <dbReference type="ARBA" id="ARBA00023136"/>
    </source>
</evidence>
<dbReference type="GO" id="GO:0016020">
    <property type="term" value="C:membrane"/>
    <property type="evidence" value="ECO:0007669"/>
    <property type="project" value="UniProtKB-SubCell"/>
</dbReference>
<dbReference type="InterPro" id="IPR050182">
    <property type="entry name" value="Cytochrome_P450_fam2"/>
</dbReference>
<evidence type="ECO:0000256" key="2">
    <source>
        <dbReference type="ARBA" id="ARBA00004370"/>
    </source>
</evidence>
<name>A0A3S1I3A2_ELYCH</name>
<dbReference type="InterPro" id="IPR017972">
    <property type="entry name" value="Cyt_P450_CS"/>
</dbReference>
<reference evidence="12 13" key="1">
    <citation type="submission" date="2019-01" db="EMBL/GenBank/DDBJ databases">
        <title>A draft genome assembly of the solar-powered sea slug Elysia chlorotica.</title>
        <authorList>
            <person name="Cai H."/>
            <person name="Li Q."/>
            <person name="Fang X."/>
            <person name="Li J."/>
            <person name="Curtis N.E."/>
            <person name="Altenburger A."/>
            <person name="Shibata T."/>
            <person name="Feng M."/>
            <person name="Maeda T."/>
            <person name="Schwartz J.A."/>
            <person name="Shigenobu S."/>
            <person name="Lundholm N."/>
            <person name="Nishiyama T."/>
            <person name="Yang H."/>
            <person name="Hasebe M."/>
            <person name="Li S."/>
            <person name="Pierce S.K."/>
            <person name="Wang J."/>
        </authorList>
    </citation>
    <scope>NUCLEOTIDE SEQUENCE [LARGE SCALE GENOMIC DNA]</scope>
    <source>
        <strain evidence="12">EC2010</strain>
        <tissue evidence="12">Whole organism of an adult</tissue>
    </source>
</reference>
<evidence type="ECO:0000256" key="9">
    <source>
        <dbReference type="PIRSR" id="PIRSR602401-1"/>
    </source>
</evidence>
<evidence type="ECO:0000256" key="3">
    <source>
        <dbReference type="ARBA" id="ARBA00010617"/>
    </source>
</evidence>
<evidence type="ECO:0000256" key="4">
    <source>
        <dbReference type="ARBA" id="ARBA00022723"/>
    </source>
</evidence>
<dbReference type="PANTHER" id="PTHR24300">
    <property type="entry name" value="CYTOCHROME P450 508A4-RELATED"/>
    <property type="match status" value="1"/>
</dbReference>
<dbReference type="PRINTS" id="PR00463">
    <property type="entry name" value="EP450I"/>
</dbReference>
<dbReference type="PRINTS" id="PR00385">
    <property type="entry name" value="P450"/>
</dbReference>
<evidence type="ECO:0000313" key="13">
    <source>
        <dbReference type="Proteomes" id="UP000271974"/>
    </source>
</evidence>
<evidence type="ECO:0000256" key="5">
    <source>
        <dbReference type="ARBA" id="ARBA00023002"/>
    </source>
</evidence>
<evidence type="ECO:0000256" key="10">
    <source>
        <dbReference type="RuleBase" id="RU000461"/>
    </source>
</evidence>
<dbReference type="Gene3D" id="1.10.630.10">
    <property type="entry name" value="Cytochrome P450"/>
    <property type="match status" value="1"/>
</dbReference>
<protein>
    <recommendedName>
        <fullName evidence="14">Cytochrome P450</fullName>
    </recommendedName>
</protein>
<keyword evidence="8 11" id="KW-0472">Membrane</keyword>
<dbReference type="SUPFAM" id="SSF48264">
    <property type="entry name" value="Cytochrome P450"/>
    <property type="match status" value="1"/>
</dbReference>
<keyword evidence="13" id="KW-1185">Reference proteome</keyword>
<proteinExistence type="inferred from homology"/>
<dbReference type="GO" id="GO:0020037">
    <property type="term" value="F:heme binding"/>
    <property type="evidence" value="ECO:0007669"/>
    <property type="project" value="InterPro"/>
</dbReference>
<keyword evidence="6 9" id="KW-0408">Iron</keyword>
<dbReference type="InterPro" id="IPR001128">
    <property type="entry name" value="Cyt_P450"/>
</dbReference>
<evidence type="ECO:0000256" key="11">
    <source>
        <dbReference type="SAM" id="Phobius"/>
    </source>
</evidence>
<comment type="similarity">
    <text evidence="3 10">Belongs to the cytochrome P450 family.</text>
</comment>
<keyword evidence="7 10" id="KW-0503">Monooxygenase</keyword>